<feature type="transmembrane region" description="Helical" evidence="5">
    <location>
        <begin position="71"/>
        <end position="92"/>
    </location>
</feature>
<keyword evidence="6" id="KW-0489">Methyltransferase</keyword>
<evidence type="ECO:0000256" key="3">
    <source>
        <dbReference type="ARBA" id="ARBA00022989"/>
    </source>
</evidence>
<gene>
    <name evidence="6" type="ordered locus">Bresu_2161</name>
</gene>
<dbReference type="AlphaFoldDB" id="D9QJB0"/>
<reference evidence="7" key="1">
    <citation type="journal article" date="2011" name="J. Bacteriol.">
        <title>Genome sequences of eight morphologically diverse alphaproteobacteria.</title>
        <authorList>
            <consortium name="US DOE Joint Genome Institute"/>
            <person name="Brown P.J."/>
            <person name="Kysela D.T."/>
            <person name="Buechlein A."/>
            <person name="Hemmerich C."/>
            <person name="Brun Y.V."/>
        </authorList>
    </citation>
    <scope>NUCLEOTIDE SEQUENCE [LARGE SCALE GENOMIC DNA]</scope>
    <source>
        <strain evidence="7">ATCC 15264 / DSM 4735 / LMG 14903 / NBRC 16000 / CB 81</strain>
    </source>
</reference>
<dbReference type="InParanoid" id="D9QJB0"/>
<organism evidence="6 7">
    <name type="scientific">Brevundimonas subvibrioides (strain ATCC 15264 / DSM 4735 / LMG 14903 / NBRC 16000 / CB 81)</name>
    <name type="common">Caulobacter subvibrioides</name>
    <dbReference type="NCBI Taxonomy" id="633149"/>
    <lineage>
        <taxon>Bacteria</taxon>
        <taxon>Pseudomonadati</taxon>
        <taxon>Pseudomonadota</taxon>
        <taxon>Alphaproteobacteria</taxon>
        <taxon>Caulobacterales</taxon>
        <taxon>Caulobacteraceae</taxon>
        <taxon>Brevundimonas</taxon>
    </lineage>
</organism>
<dbReference type="RefSeq" id="WP_013269572.1">
    <property type="nucleotide sequence ID" value="NC_014375.1"/>
</dbReference>
<proteinExistence type="predicted"/>
<keyword evidence="4 5" id="KW-0472">Membrane</keyword>
<dbReference type="BioCyc" id="BSUB633149:G1GM8-2159-MONOMER"/>
<dbReference type="Gene3D" id="1.20.120.1630">
    <property type="match status" value="1"/>
</dbReference>
<dbReference type="eggNOG" id="COG1755">
    <property type="taxonomic scope" value="Bacteria"/>
</dbReference>
<dbReference type="HOGENOM" id="CLU_102515_0_0_5"/>
<evidence type="ECO:0000256" key="4">
    <source>
        <dbReference type="ARBA" id="ARBA00023136"/>
    </source>
</evidence>
<evidence type="ECO:0000313" key="6">
    <source>
        <dbReference type="EMBL" id="ADL01471.1"/>
    </source>
</evidence>
<keyword evidence="6" id="KW-0808">Transferase</keyword>
<dbReference type="Pfam" id="PF04140">
    <property type="entry name" value="ICMT"/>
    <property type="match status" value="1"/>
</dbReference>
<dbReference type="Proteomes" id="UP000002696">
    <property type="component" value="Chromosome"/>
</dbReference>
<dbReference type="PANTHER" id="PTHR43847:SF1">
    <property type="entry name" value="BLL3993 PROTEIN"/>
    <property type="match status" value="1"/>
</dbReference>
<keyword evidence="7" id="KW-1185">Reference proteome</keyword>
<name>D9QJB0_BRESC</name>
<evidence type="ECO:0000256" key="1">
    <source>
        <dbReference type="ARBA" id="ARBA00004141"/>
    </source>
</evidence>
<dbReference type="GO" id="GO:0004671">
    <property type="term" value="F:protein C-terminal S-isoprenylcysteine carboxyl O-methyltransferase activity"/>
    <property type="evidence" value="ECO:0007669"/>
    <property type="project" value="InterPro"/>
</dbReference>
<dbReference type="PANTHER" id="PTHR43847">
    <property type="entry name" value="BLL3993 PROTEIN"/>
    <property type="match status" value="1"/>
</dbReference>
<dbReference type="GO" id="GO:0032259">
    <property type="term" value="P:methylation"/>
    <property type="evidence" value="ECO:0007669"/>
    <property type="project" value="UniProtKB-KW"/>
</dbReference>
<dbReference type="GO" id="GO:0016020">
    <property type="term" value="C:membrane"/>
    <property type="evidence" value="ECO:0007669"/>
    <property type="project" value="UniProtKB-SubCell"/>
</dbReference>
<dbReference type="KEGG" id="bsb:Bresu_2161"/>
<dbReference type="STRING" id="633149.Bresu_2161"/>
<evidence type="ECO:0000256" key="5">
    <source>
        <dbReference type="SAM" id="Phobius"/>
    </source>
</evidence>
<comment type="subcellular location">
    <subcellularLocation>
        <location evidence="1">Membrane</location>
        <topology evidence="1">Multi-pass membrane protein</topology>
    </subcellularLocation>
</comment>
<protein>
    <submittedName>
        <fullName evidence="6">Isoprenylcysteine carboxyl methyltransferase</fullName>
    </submittedName>
</protein>
<feature type="transmembrane region" description="Helical" evidence="5">
    <location>
        <begin position="41"/>
        <end position="59"/>
    </location>
</feature>
<evidence type="ECO:0000313" key="7">
    <source>
        <dbReference type="Proteomes" id="UP000002696"/>
    </source>
</evidence>
<evidence type="ECO:0000256" key="2">
    <source>
        <dbReference type="ARBA" id="ARBA00022692"/>
    </source>
</evidence>
<sequence length="165" mass="18646">MMWFLIVLGLVVAQRLGELWLADRNTRGLLADGAVEIGAGHYPLFVILHTAWLSALAIFTPWTAVPNPWLLAVYVILQFGRVWVIATLGRYWTTRIITLPGAPLVRSGPFRFVRHPNYWVASLEIAILPLVFGQVWIALVFSVLNGILVAYRIRIEERALADRET</sequence>
<accession>D9QJB0</accession>
<dbReference type="InterPro" id="IPR052527">
    <property type="entry name" value="Metal_cation-efflux_comp"/>
</dbReference>
<keyword evidence="3 5" id="KW-1133">Transmembrane helix</keyword>
<dbReference type="InterPro" id="IPR007269">
    <property type="entry name" value="ICMT_MeTrfase"/>
</dbReference>
<dbReference type="EMBL" id="CP002102">
    <property type="protein sequence ID" value="ADL01471.1"/>
    <property type="molecule type" value="Genomic_DNA"/>
</dbReference>
<keyword evidence="2 5" id="KW-0812">Transmembrane</keyword>
<feature type="transmembrane region" description="Helical" evidence="5">
    <location>
        <begin position="125"/>
        <end position="151"/>
    </location>
</feature>